<keyword evidence="2" id="KW-1185">Reference proteome</keyword>
<gene>
    <name evidence="1" type="ORF">DFP97_10260</name>
</gene>
<dbReference type="EMBL" id="QPJD01000002">
    <property type="protein sequence ID" value="RCW50868.1"/>
    <property type="molecule type" value="Genomic_DNA"/>
</dbReference>
<proteinExistence type="predicted"/>
<evidence type="ECO:0000313" key="1">
    <source>
        <dbReference type="EMBL" id="RCW50868.1"/>
    </source>
</evidence>
<dbReference type="AlphaFoldDB" id="A0A368W614"/>
<name>A0A368W614_9BACL</name>
<comment type="caution">
    <text evidence="1">The sequence shown here is derived from an EMBL/GenBank/DDBJ whole genome shotgun (WGS) entry which is preliminary data.</text>
</comment>
<organism evidence="1 2">
    <name type="scientific">Paenibacillus prosopidis</name>
    <dbReference type="NCBI Taxonomy" id="630520"/>
    <lineage>
        <taxon>Bacteria</taxon>
        <taxon>Bacillati</taxon>
        <taxon>Bacillota</taxon>
        <taxon>Bacilli</taxon>
        <taxon>Bacillales</taxon>
        <taxon>Paenibacillaceae</taxon>
        <taxon>Paenibacillus</taxon>
    </lineage>
</organism>
<reference evidence="1 2" key="1">
    <citation type="submission" date="2018-07" db="EMBL/GenBank/DDBJ databases">
        <title>Genomic Encyclopedia of Type Strains, Phase III (KMG-III): the genomes of soil and plant-associated and newly described type strains.</title>
        <authorList>
            <person name="Whitman W."/>
        </authorList>
    </citation>
    <scope>NUCLEOTIDE SEQUENCE [LARGE SCALE GENOMIC DNA]</scope>
    <source>
        <strain evidence="1 2">CECT 7506</strain>
    </source>
</reference>
<dbReference type="Proteomes" id="UP000252415">
    <property type="component" value="Unassembled WGS sequence"/>
</dbReference>
<evidence type="ECO:0000313" key="2">
    <source>
        <dbReference type="Proteomes" id="UP000252415"/>
    </source>
</evidence>
<protein>
    <submittedName>
        <fullName evidence="1">Uncharacterized protein</fullName>
    </submittedName>
</protein>
<sequence length="42" mass="4708">MLIEDDCFVFKPGQIDKCFSVLEQGHVDVVGSKRVIMQQGNP</sequence>
<accession>A0A368W614</accession>